<dbReference type="Proteomes" id="UP000812440">
    <property type="component" value="Chromosome 8_10"/>
</dbReference>
<dbReference type="PANTHER" id="PTHR15827:SF2">
    <property type="entry name" value="CYCLIN-DEPENDENT KINASE 2-INTERACTING PROTEIN"/>
    <property type="match status" value="1"/>
</dbReference>
<sequence length="206" mass="23828">MESKYSGFLTPKKHASSVSARKIKDCAADWHNLILKWETYNNDSFNAANKIASLKISTNVPDKVVIDKTLPNNENVIRGKELEKLCSELICILENMEKIQVKMEKMTTSLKGICELEAYQFSGEVSKPIHFHTWQTTLFYETSLKMLEMYKAEVLLKRTIVEDIAHTLDEDLQMIYLSCWLYQPYIDNNIKVLLESMLLETGHRSI</sequence>
<dbReference type="OrthoDB" id="17066at2759"/>
<proteinExistence type="predicted"/>
<accession>A0A8T2K0U4</accession>
<evidence type="ECO:0000313" key="2">
    <source>
        <dbReference type="Proteomes" id="UP000812440"/>
    </source>
</evidence>
<protein>
    <recommendedName>
        <fullName evidence="3">Cyclin-dependent kinase 2-interacting protein</fullName>
    </recommendedName>
</protein>
<comment type="caution">
    <text evidence="1">The sequence shown here is derived from an EMBL/GenBank/DDBJ whole genome shotgun (WGS) entry which is preliminary data.</text>
</comment>
<dbReference type="AlphaFoldDB" id="A0A8T2K0U4"/>
<dbReference type="PRINTS" id="PR02040">
    <property type="entry name" value="CDK2IP"/>
</dbReference>
<dbReference type="PANTHER" id="PTHR15827">
    <property type="entry name" value="CYCLIN-DEPENDENT KINASE 2-INTERACTING PROTEIN"/>
    <property type="match status" value="1"/>
</dbReference>
<evidence type="ECO:0000313" key="1">
    <source>
        <dbReference type="EMBL" id="KAG8449260.1"/>
    </source>
</evidence>
<keyword evidence="2" id="KW-1185">Reference proteome</keyword>
<evidence type="ECO:0008006" key="3">
    <source>
        <dbReference type="Google" id="ProtNLM"/>
    </source>
</evidence>
<name>A0A8T2K0U4_9PIPI</name>
<gene>
    <name evidence="1" type="ORF">GDO86_016072</name>
</gene>
<dbReference type="InterPro" id="IPR023250">
    <property type="entry name" value="Cyclin-dep_Kinase_2_interact"/>
</dbReference>
<dbReference type="EMBL" id="JAACNH010000003">
    <property type="protein sequence ID" value="KAG8449260.1"/>
    <property type="molecule type" value="Genomic_DNA"/>
</dbReference>
<organism evidence="1 2">
    <name type="scientific">Hymenochirus boettgeri</name>
    <name type="common">Congo dwarf clawed frog</name>
    <dbReference type="NCBI Taxonomy" id="247094"/>
    <lineage>
        <taxon>Eukaryota</taxon>
        <taxon>Metazoa</taxon>
        <taxon>Chordata</taxon>
        <taxon>Craniata</taxon>
        <taxon>Vertebrata</taxon>
        <taxon>Euteleostomi</taxon>
        <taxon>Amphibia</taxon>
        <taxon>Batrachia</taxon>
        <taxon>Anura</taxon>
        <taxon>Pipoidea</taxon>
        <taxon>Pipidae</taxon>
        <taxon>Pipinae</taxon>
        <taxon>Hymenochirus</taxon>
    </lineage>
</organism>
<reference evidence="1" key="1">
    <citation type="thesis" date="2020" institute="ProQuest LLC" country="789 East Eisenhower Parkway, Ann Arbor, MI, USA">
        <title>Comparative Genomics and Chromosome Evolution.</title>
        <authorList>
            <person name="Mudd A.B."/>
        </authorList>
    </citation>
    <scope>NUCLEOTIDE SEQUENCE</scope>
    <source>
        <strain evidence="1">Female2</strain>
        <tissue evidence="1">Blood</tissue>
    </source>
</reference>